<feature type="chain" id="PRO_5046364734" evidence="6">
    <location>
        <begin position="20"/>
        <end position="498"/>
    </location>
</feature>
<dbReference type="Gene3D" id="3.40.190.10">
    <property type="entry name" value="Periplasmic binding protein-like II"/>
    <property type="match status" value="2"/>
</dbReference>
<dbReference type="InterPro" id="IPR006059">
    <property type="entry name" value="SBP"/>
</dbReference>
<gene>
    <name evidence="7" type="ORF">HQN87_03675</name>
</gene>
<name>A0ABX2DII5_9BACL</name>
<reference evidence="7 8" key="1">
    <citation type="submission" date="2020-05" db="EMBL/GenBank/DDBJ databases">
        <title>Paenibacillus glebae, sp. nov., Paenibacillus humi sp. nov., Paenibacillus pedi sp. nov., Paenibacillus terrestris sp. nov. and Paenibacillus terricola sp. nov., isolated from a forest top soil sample.</title>
        <authorList>
            <person name="Qi S."/>
            <person name="Carlier A."/>
            <person name="Cnockaert M."/>
            <person name="Vandamme P."/>
        </authorList>
    </citation>
    <scope>NUCLEOTIDE SEQUENCE [LARGE SCALE GENOMIC DNA]</scope>
    <source>
        <strain evidence="7 8">LMG 29502</strain>
    </source>
</reference>
<evidence type="ECO:0000256" key="5">
    <source>
        <dbReference type="ARBA" id="ARBA00023288"/>
    </source>
</evidence>
<evidence type="ECO:0000256" key="6">
    <source>
        <dbReference type="SAM" id="SignalP"/>
    </source>
</evidence>
<dbReference type="PANTHER" id="PTHR43649">
    <property type="entry name" value="ARABINOSE-BINDING PROTEIN-RELATED"/>
    <property type="match status" value="1"/>
</dbReference>
<protein>
    <submittedName>
        <fullName evidence="7">Extracellular solute-binding protein</fullName>
    </submittedName>
</protein>
<evidence type="ECO:0000313" key="7">
    <source>
        <dbReference type="EMBL" id="NQX44423.1"/>
    </source>
</evidence>
<dbReference type="Proteomes" id="UP000711047">
    <property type="component" value="Unassembled WGS sequence"/>
</dbReference>
<keyword evidence="2 6" id="KW-0732">Signal</keyword>
<keyword evidence="3" id="KW-0472">Membrane</keyword>
<sequence>MKMNVCRGIGILMLTAVLAGCGPVDGSKAKSSGPDRFYLSIGATLIGELPPNNNAVEKAIEAYTNTDLQIEWIPMSAYDDKQRLMIAAGELPKLVKLAYTPDYISTIKAGQFWELGPMLKDYAHLSVLDSQYYSNISVEGRIYGIPIVRDLGRATIQYRKDWFDRLGLKVPVTLEDWYTVVHAMTLEDPDGNGKQDTYGMVLDKRYNQDVSSMLTRISVSQGGPNKWLVEDNQFIPEFLTEPFFETMKLFRRLYTEKLINSDFIVVDNNEASKIYDSGRAGIQISGGNAQSWMDKLIKTVPEAEVDVVFLAGPDGNRLPGEPGNAGFFAVPKDSVKTLEEVKQILEFLDKLFDPPMQMVITRGIEDRHWSDSGDYAEILDRTLDLREVKPYRDLLPNLAEYQQSIKPVRQPELYQKNQEIGKMNKEYVVENPALTLESDTYREKGKELEIIIQDAETKFIMGMIDEEGWRAELSRWQEAGGSQMCREYELANRSRAAE</sequence>
<keyword evidence="8" id="KW-1185">Reference proteome</keyword>
<keyword evidence="1" id="KW-1003">Cell membrane</keyword>
<evidence type="ECO:0000313" key="8">
    <source>
        <dbReference type="Proteomes" id="UP000711047"/>
    </source>
</evidence>
<evidence type="ECO:0000256" key="2">
    <source>
        <dbReference type="ARBA" id="ARBA00022729"/>
    </source>
</evidence>
<organism evidence="7 8">
    <name type="scientific">Paenibacillus tritici</name>
    <dbReference type="NCBI Taxonomy" id="1873425"/>
    <lineage>
        <taxon>Bacteria</taxon>
        <taxon>Bacillati</taxon>
        <taxon>Bacillota</taxon>
        <taxon>Bacilli</taxon>
        <taxon>Bacillales</taxon>
        <taxon>Paenibacillaceae</taxon>
        <taxon>Paenibacillus</taxon>
    </lineage>
</organism>
<keyword evidence="4" id="KW-0564">Palmitate</keyword>
<dbReference type="PROSITE" id="PS51257">
    <property type="entry name" value="PROKAR_LIPOPROTEIN"/>
    <property type="match status" value="1"/>
</dbReference>
<evidence type="ECO:0000256" key="4">
    <source>
        <dbReference type="ARBA" id="ARBA00023139"/>
    </source>
</evidence>
<evidence type="ECO:0000256" key="3">
    <source>
        <dbReference type="ARBA" id="ARBA00023136"/>
    </source>
</evidence>
<proteinExistence type="predicted"/>
<feature type="signal peptide" evidence="6">
    <location>
        <begin position="1"/>
        <end position="19"/>
    </location>
</feature>
<keyword evidence="5" id="KW-0449">Lipoprotein</keyword>
<accession>A0ABX2DII5</accession>
<dbReference type="Pfam" id="PF01547">
    <property type="entry name" value="SBP_bac_1"/>
    <property type="match status" value="1"/>
</dbReference>
<dbReference type="SUPFAM" id="SSF53850">
    <property type="entry name" value="Periplasmic binding protein-like II"/>
    <property type="match status" value="1"/>
</dbReference>
<dbReference type="PANTHER" id="PTHR43649:SF33">
    <property type="entry name" value="POLYGALACTURONAN_RHAMNOGALACTURONAN-BINDING PROTEIN YTCQ"/>
    <property type="match status" value="1"/>
</dbReference>
<comment type="caution">
    <text evidence="7">The sequence shown here is derived from an EMBL/GenBank/DDBJ whole genome shotgun (WGS) entry which is preliminary data.</text>
</comment>
<evidence type="ECO:0000256" key="1">
    <source>
        <dbReference type="ARBA" id="ARBA00022475"/>
    </source>
</evidence>
<dbReference type="InterPro" id="IPR050490">
    <property type="entry name" value="Bact_solute-bd_prot1"/>
</dbReference>
<dbReference type="EMBL" id="JABMKX010000002">
    <property type="protein sequence ID" value="NQX44423.1"/>
    <property type="molecule type" value="Genomic_DNA"/>
</dbReference>